<sequence>MLLIDRGAFAIKTRDTLTVPREPEQRLGKHCPLSIGDRLPSDFKPSLLIDQARSMFWYRMLDQAESLRLLRLRLNQLIRRVCKAFADFFANASGDEWIVKSCFSIQSIAGECPSHRGHALKGSCVPAYFAPRRLGR</sequence>
<dbReference type="RefSeq" id="WP_250928694.1">
    <property type="nucleotide sequence ID" value="NZ_JAMQBK010000028.1"/>
</dbReference>
<keyword evidence="2" id="KW-1185">Reference proteome</keyword>
<reference evidence="1 2" key="1">
    <citation type="journal article" date="2022" name="Syst. Appl. Microbiol.">
        <title>Rhodopirellula aestuarii sp. nov., a novel member of the genus Rhodopirellula isolated from brackish sediments collected in the Tagus River estuary, Portugal.</title>
        <authorList>
            <person name="Vitorino I.R."/>
            <person name="Klimek D."/>
            <person name="Calusinska M."/>
            <person name="Lobo-da-Cunha A."/>
            <person name="Vasconcelos V."/>
            <person name="Lage O.M."/>
        </authorList>
    </citation>
    <scope>NUCLEOTIDE SEQUENCE [LARGE SCALE GENOMIC DNA]</scope>
    <source>
        <strain evidence="1 2">ICT_H3.1</strain>
    </source>
</reference>
<comment type="caution">
    <text evidence="1">The sequence shown here is derived from an EMBL/GenBank/DDBJ whole genome shotgun (WGS) entry which is preliminary data.</text>
</comment>
<dbReference type="Proteomes" id="UP001202961">
    <property type="component" value="Unassembled WGS sequence"/>
</dbReference>
<organism evidence="1 2">
    <name type="scientific">Aporhodopirellula aestuarii</name>
    <dbReference type="NCBI Taxonomy" id="2950107"/>
    <lineage>
        <taxon>Bacteria</taxon>
        <taxon>Pseudomonadati</taxon>
        <taxon>Planctomycetota</taxon>
        <taxon>Planctomycetia</taxon>
        <taxon>Pirellulales</taxon>
        <taxon>Pirellulaceae</taxon>
        <taxon>Aporhodopirellula</taxon>
    </lineage>
</organism>
<name>A0ABT0U2D4_9BACT</name>
<evidence type="ECO:0000313" key="2">
    <source>
        <dbReference type="Proteomes" id="UP001202961"/>
    </source>
</evidence>
<gene>
    <name evidence="1" type="ORF">NB063_10575</name>
</gene>
<dbReference type="EMBL" id="JAMQBK010000028">
    <property type="protein sequence ID" value="MCM2371053.1"/>
    <property type="molecule type" value="Genomic_DNA"/>
</dbReference>
<proteinExistence type="predicted"/>
<evidence type="ECO:0000313" key="1">
    <source>
        <dbReference type="EMBL" id="MCM2371053.1"/>
    </source>
</evidence>
<accession>A0ABT0U2D4</accession>
<protein>
    <submittedName>
        <fullName evidence="1">Uncharacterized protein</fullName>
    </submittedName>
</protein>